<comment type="caution">
    <text evidence="1">The sequence shown here is derived from an EMBL/GenBank/DDBJ whole genome shotgun (WGS) entry which is preliminary data.</text>
</comment>
<proteinExistence type="predicted"/>
<dbReference type="AlphaFoldDB" id="A0A031LVS5"/>
<evidence type="ECO:0000313" key="1">
    <source>
        <dbReference type="EMBL" id="EZQ11238.1"/>
    </source>
</evidence>
<accession>A0A031LVS5</accession>
<reference evidence="1 2" key="1">
    <citation type="submission" date="2014-03" db="EMBL/GenBank/DDBJ databases">
        <title>Draft genome sequence of the novel thermoacidophilic archaea Acidianus copahuensis ALE1 strain, isolated from Copahue volcanic area in Neuquen Argentina.</title>
        <authorList>
            <person name="Urbieta M.S."/>
            <person name="Rascovan N."/>
            <person name="Castro C."/>
            <person name="Revale S."/>
            <person name="Giaveno M.A."/>
            <person name="Vazquez M.P."/>
            <person name="Donati E.R."/>
        </authorList>
    </citation>
    <scope>NUCLEOTIDE SEQUENCE [LARGE SCALE GENOMIC DNA]</scope>
    <source>
        <strain evidence="1 2">ALE1</strain>
    </source>
</reference>
<keyword evidence="2" id="KW-1185">Reference proteome</keyword>
<dbReference type="RefSeq" id="WP_048098690.1">
    <property type="nucleotide sequence ID" value="NZ_JFZT01000016.1"/>
</dbReference>
<sequence length="93" mass="10855">MKTTVKIDEYSKQKLEKLRSKLLLERDIKLSLEELQTLMIDFVSINEESFVEFIKGGKNRNYDTFLSLISNWGIDTSKEDIDEVVYNEGYGNP</sequence>
<gene>
    <name evidence="1" type="ORF">CM19_01785</name>
</gene>
<evidence type="ECO:0000313" key="2">
    <source>
        <dbReference type="Proteomes" id="UP000024332"/>
    </source>
</evidence>
<organism evidence="1 2">
    <name type="scientific">Candidatus Acidianus copahuensis</name>
    <dbReference type="NCBI Taxonomy" id="1160895"/>
    <lineage>
        <taxon>Archaea</taxon>
        <taxon>Thermoproteota</taxon>
        <taxon>Thermoprotei</taxon>
        <taxon>Sulfolobales</taxon>
        <taxon>Sulfolobaceae</taxon>
        <taxon>Acidianus</taxon>
    </lineage>
</organism>
<protein>
    <submittedName>
        <fullName evidence="1">Uncharacterized protein</fullName>
    </submittedName>
</protein>
<name>A0A031LVS5_9CREN</name>
<dbReference type="Proteomes" id="UP000024332">
    <property type="component" value="Unassembled WGS sequence"/>
</dbReference>
<dbReference type="EMBL" id="JFZT01000016">
    <property type="protein sequence ID" value="EZQ11238.1"/>
    <property type="molecule type" value="Genomic_DNA"/>
</dbReference>